<proteinExistence type="predicted"/>
<dbReference type="EnsemblMetazoa" id="ASIC015910-RA">
    <property type="protein sequence ID" value="ASIC015910-PA"/>
    <property type="gene ID" value="ASIC015910"/>
</dbReference>
<dbReference type="EMBL" id="ATLV01022687">
    <property type="status" value="NOT_ANNOTATED_CDS"/>
    <property type="molecule type" value="Genomic_DNA"/>
</dbReference>
<evidence type="ECO:0000313" key="3">
    <source>
        <dbReference type="Proteomes" id="UP000030765"/>
    </source>
</evidence>
<dbReference type="VEuPathDB" id="VectorBase:ASIC015910"/>
<name>A0A084WCK4_ANOSI</name>
<organism evidence="1">
    <name type="scientific">Anopheles sinensis</name>
    <name type="common">Mosquito</name>
    <dbReference type="NCBI Taxonomy" id="74873"/>
    <lineage>
        <taxon>Eukaryota</taxon>
        <taxon>Metazoa</taxon>
        <taxon>Ecdysozoa</taxon>
        <taxon>Arthropoda</taxon>
        <taxon>Hexapoda</taxon>
        <taxon>Insecta</taxon>
        <taxon>Pterygota</taxon>
        <taxon>Neoptera</taxon>
        <taxon>Endopterygota</taxon>
        <taxon>Diptera</taxon>
        <taxon>Nematocera</taxon>
        <taxon>Culicoidea</taxon>
        <taxon>Culicidae</taxon>
        <taxon>Anophelinae</taxon>
        <taxon>Anopheles</taxon>
    </lineage>
</organism>
<protein>
    <submittedName>
        <fullName evidence="1 2">Uncharacterized protein</fullName>
    </submittedName>
</protein>
<reference evidence="1 3" key="1">
    <citation type="journal article" date="2014" name="BMC Genomics">
        <title>Genome sequence of Anopheles sinensis provides insight into genetics basis of mosquito competence for malaria parasites.</title>
        <authorList>
            <person name="Zhou D."/>
            <person name="Zhang D."/>
            <person name="Ding G."/>
            <person name="Shi L."/>
            <person name="Hou Q."/>
            <person name="Ye Y."/>
            <person name="Xu Y."/>
            <person name="Zhou H."/>
            <person name="Xiong C."/>
            <person name="Li S."/>
            <person name="Yu J."/>
            <person name="Hong S."/>
            <person name="Yu X."/>
            <person name="Zou P."/>
            <person name="Chen C."/>
            <person name="Chang X."/>
            <person name="Wang W."/>
            <person name="Lv Y."/>
            <person name="Sun Y."/>
            <person name="Ma L."/>
            <person name="Shen B."/>
            <person name="Zhu C."/>
        </authorList>
    </citation>
    <scope>NUCLEOTIDE SEQUENCE [LARGE SCALE GENOMIC DNA]</scope>
</reference>
<dbReference type="Proteomes" id="UP000030765">
    <property type="component" value="Unassembled WGS sequence"/>
</dbReference>
<dbReference type="AlphaFoldDB" id="A0A084WCK4"/>
<accession>A0A084WCK4</accession>
<evidence type="ECO:0000313" key="2">
    <source>
        <dbReference type="EnsemblMetazoa" id="ASIC015910-PA"/>
    </source>
</evidence>
<keyword evidence="3" id="KW-1185">Reference proteome</keyword>
<gene>
    <name evidence="1" type="ORF">ZHAS_00015910</name>
</gene>
<dbReference type="EMBL" id="KE525335">
    <property type="protein sequence ID" value="KFB47948.1"/>
    <property type="molecule type" value="Genomic_DNA"/>
</dbReference>
<sequence>MTSKKQVNSDSPLKYRLSLYTSDQDALLVKTWYRFEEQAANVEERVCFMQHIIKKDIPSFMKGKRLDRVISVKGESGAFTLPNSFNSIILKDSLFQDGGVARNKGNIKTLRNKDKLLSVGTVSVHRQDEELMQMVELLEVNQNIKDKIAANALMNAEAEANASSSVNYSIDSESVDLETIVPVVEALRTARHMDDIGSMMKRFVDRTSRMWSSIPLASVVVGEIDRVQPNEFLDACGGNGCPEPTSLNYIHVEKVNVFAISQQGEVYLSYVQRGLVAAYNNSDSKCSVYMCLVREGESE</sequence>
<reference evidence="2" key="2">
    <citation type="submission" date="2020-05" db="UniProtKB">
        <authorList>
            <consortium name="EnsemblMetazoa"/>
        </authorList>
    </citation>
    <scope>IDENTIFICATION</scope>
</reference>
<evidence type="ECO:0000313" key="1">
    <source>
        <dbReference type="EMBL" id="KFB47948.1"/>
    </source>
</evidence>